<dbReference type="Proteomes" id="UP000776164">
    <property type="component" value="Unassembled WGS sequence"/>
</dbReference>
<protein>
    <submittedName>
        <fullName evidence="2">Flp pilus assembly protein protease CpaA</fullName>
    </submittedName>
</protein>
<gene>
    <name evidence="2" type="ORF">JOE66_001322</name>
</gene>
<dbReference type="EMBL" id="JAFBBU010000001">
    <property type="protein sequence ID" value="MBM7471688.1"/>
    <property type="molecule type" value="Genomic_DNA"/>
</dbReference>
<evidence type="ECO:0000313" key="2">
    <source>
        <dbReference type="EMBL" id="MBM7471688.1"/>
    </source>
</evidence>
<reference evidence="2 3" key="1">
    <citation type="submission" date="2021-01" db="EMBL/GenBank/DDBJ databases">
        <title>Sequencing the genomes of 1000 actinobacteria strains.</title>
        <authorList>
            <person name="Klenk H.-P."/>
        </authorList>
    </citation>
    <scope>NUCLEOTIDE SEQUENCE [LARGE SCALE GENOMIC DNA]</scope>
    <source>
        <strain evidence="2 3">DSM 13057</strain>
    </source>
</reference>
<feature type="transmembrane region" description="Helical" evidence="1">
    <location>
        <begin position="6"/>
        <end position="26"/>
    </location>
</feature>
<keyword evidence="2" id="KW-0378">Hydrolase</keyword>
<evidence type="ECO:0000256" key="1">
    <source>
        <dbReference type="SAM" id="Phobius"/>
    </source>
</evidence>
<proteinExistence type="predicted"/>
<keyword evidence="1" id="KW-0472">Membrane</keyword>
<keyword evidence="3" id="KW-1185">Reference proteome</keyword>
<feature type="transmembrane region" description="Helical" evidence="1">
    <location>
        <begin position="33"/>
        <end position="51"/>
    </location>
</feature>
<dbReference type="RefSeq" id="WP_205107865.1">
    <property type="nucleotide sequence ID" value="NZ_BAAAHT010000013.1"/>
</dbReference>
<evidence type="ECO:0000313" key="3">
    <source>
        <dbReference type="Proteomes" id="UP000776164"/>
    </source>
</evidence>
<keyword evidence="1" id="KW-0812">Transmembrane</keyword>
<name>A0ABS2L3N8_9MICO</name>
<accession>A0ABS2L3N8</accession>
<sequence length="58" mass="6359">MIVFGVVSGWAMIAYLVVVSVPLVVSDCRWRRLPNVFVMPGYLVLAVALVGRTQSQPP</sequence>
<keyword evidence="2" id="KW-0645">Protease</keyword>
<comment type="caution">
    <text evidence="2">The sequence shown here is derived from an EMBL/GenBank/DDBJ whole genome shotgun (WGS) entry which is preliminary data.</text>
</comment>
<organism evidence="2 3">
    <name type="scientific">Subtercola frigoramans</name>
    <dbReference type="NCBI Taxonomy" id="120298"/>
    <lineage>
        <taxon>Bacteria</taxon>
        <taxon>Bacillati</taxon>
        <taxon>Actinomycetota</taxon>
        <taxon>Actinomycetes</taxon>
        <taxon>Micrococcales</taxon>
        <taxon>Microbacteriaceae</taxon>
        <taxon>Subtercola</taxon>
    </lineage>
</organism>
<dbReference type="GO" id="GO:0008233">
    <property type="term" value="F:peptidase activity"/>
    <property type="evidence" value="ECO:0007669"/>
    <property type="project" value="UniProtKB-KW"/>
</dbReference>
<keyword evidence="1" id="KW-1133">Transmembrane helix</keyword>
<dbReference type="GO" id="GO:0006508">
    <property type="term" value="P:proteolysis"/>
    <property type="evidence" value="ECO:0007669"/>
    <property type="project" value="UniProtKB-KW"/>
</dbReference>